<reference evidence="1 2" key="1">
    <citation type="journal article" date="2022" name="bioRxiv">
        <title>Genomics of Preaxostyla Flagellates Illuminates Evolutionary Transitions and the Path Towards Mitochondrial Loss.</title>
        <authorList>
            <person name="Novak L.V.F."/>
            <person name="Treitli S.C."/>
            <person name="Pyrih J."/>
            <person name="Halakuc P."/>
            <person name="Pipaliya S.V."/>
            <person name="Vacek V."/>
            <person name="Brzon O."/>
            <person name="Soukal P."/>
            <person name="Eme L."/>
            <person name="Dacks J.B."/>
            <person name="Karnkowska A."/>
            <person name="Elias M."/>
            <person name="Hampl V."/>
        </authorList>
    </citation>
    <scope>NUCLEOTIDE SEQUENCE [LARGE SCALE GENOMIC DNA]</scope>
    <source>
        <strain evidence="1">NAU3</strain>
        <tissue evidence="1">Gut</tissue>
    </source>
</reference>
<sequence>MQFLFNRVFHPFLPQVVQYTLLPPRNLLPVLYPPLHRDMQSEHNLVHRRLRLEMRQADWEYCRNWKRQHEFQRATMIHTDIQEAGQQIRDSIRLTSFDDGQATI</sequence>
<name>A0ABQ9XJJ4_9EUKA</name>
<evidence type="ECO:0000313" key="2">
    <source>
        <dbReference type="Proteomes" id="UP001281761"/>
    </source>
</evidence>
<protein>
    <submittedName>
        <fullName evidence="1">Uncharacterized protein</fullName>
    </submittedName>
</protein>
<keyword evidence="2" id="KW-1185">Reference proteome</keyword>
<dbReference type="EMBL" id="JARBJD010000119">
    <property type="protein sequence ID" value="KAK2951375.1"/>
    <property type="molecule type" value="Genomic_DNA"/>
</dbReference>
<accession>A0ABQ9XJJ4</accession>
<evidence type="ECO:0000313" key="1">
    <source>
        <dbReference type="EMBL" id="KAK2951375.1"/>
    </source>
</evidence>
<proteinExistence type="predicted"/>
<dbReference type="Proteomes" id="UP001281761">
    <property type="component" value="Unassembled WGS sequence"/>
</dbReference>
<comment type="caution">
    <text evidence="1">The sequence shown here is derived from an EMBL/GenBank/DDBJ whole genome shotgun (WGS) entry which is preliminary data.</text>
</comment>
<organism evidence="1 2">
    <name type="scientific">Blattamonas nauphoetae</name>
    <dbReference type="NCBI Taxonomy" id="2049346"/>
    <lineage>
        <taxon>Eukaryota</taxon>
        <taxon>Metamonada</taxon>
        <taxon>Preaxostyla</taxon>
        <taxon>Oxymonadida</taxon>
        <taxon>Blattamonas</taxon>
    </lineage>
</organism>
<gene>
    <name evidence="1" type="ORF">BLNAU_13655</name>
</gene>